<dbReference type="Proteomes" id="UP000267081">
    <property type="component" value="Unassembled WGS sequence"/>
</dbReference>
<evidence type="ECO:0000313" key="3">
    <source>
        <dbReference type="Proteomes" id="UP000267081"/>
    </source>
</evidence>
<feature type="chain" id="PRO_5019404225" description="Serine/threonine protein kinase" evidence="1">
    <location>
        <begin position="26"/>
        <end position="157"/>
    </location>
</feature>
<keyword evidence="1" id="KW-0732">Signal</keyword>
<reference evidence="2 3" key="1">
    <citation type="submission" date="2018-12" db="EMBL/GenBank/DDBJ databases">
        <title>Amycolatopsis eburnea sp. nov. actinomycete associate with arbuscular mycorrhiza fungal spore.</title>
        <authorList>
            <person name="Lumyong S."/>
            <person name="Chaiya L."/>
        </authorList>
    </citation>
    <scope>NUCLEOTIDE SEQUENCE [LARGE SCALE GENOMIC DNA]</scope>
    <source>
        <strain evidence="2 3">GLM-1</strain>
    </source>
</reference>
<dbReference type="RefSeq" id="WP_125314456.1">
    <property type="nucleotide sequence ID" value="NZ_RSEC01000060.1"/>
</dbReference>
<name>A0A427SYT8_9PSEU</name>
<proteinExistence type="predicted"/>
<sequence>MIKKAMAVLAAASAGLLGLALPASADVSSSQDCQNGAGYQTVVKRAAVIATNNVVVGEVQLCRQGSLYFGFVLFDQAMTASQYAQARLDRYDQGQRVGTVSCDSSGGNGRVLPGQRRCWTPNLNGDAVRYTFVASASKFSSHTGDLLASGDTGLPGR</sequence>
<feature type="signal peptide" evidence="1">
    <location>
        <begin position="1"/>
        <end position="25"/>
    </location>
</feature>
<dbReference type="EMBL" id="RSEC01000060">
    <property type="protein sequence ID" value="RSD10303.1"/>
    <property type="molecule type" value="Genomic_DNA"/>
</dbReference>
<evidence type="ECO:0000256" key="1">
    <source>
        <dbReference type="SAM" id="SignalP"/>
    </source>
</evidence>
<keyword evidence="3" id="KW-1185">Reference proteome</keyword>
<dbReference type="AlphaFoldDB" id="A0A427SYT8"/>
<gene>
    <name evidence="2" type="ORF">EIY87_36075</name>
</gene>
<organism evidence="2 3">
    <name type="scientific">Amycolatopsis eburnea</name>
    <dbReference type="NCBI Taxonomy" id="2267691"/>
    <lineage>
        <taxon>Bacteria</taxon>
        <taxon>Bacillati</taxon>
        <taxon>Actinomycetota</taxon>
        <taxon>Actinomycetes</taxon>
        <taxon>Pseudonocardiales</taxon>
        <taxon>Pseudonocardiaceae</taxon>
        <taxon>Amycolatopsis</taxon>
    </lineage>
</organism>
<accession>A0A427SYT8</accession>
<evidence type="ECO:0008006" key="4">
    <source>
        <dbReference type="Google" id="ProtNLM"/>
    </source>
</evidence>
<evidence type="ECO:0000313" key="2">
    <source>
        <dbReference type="EMBL" id="RSD10303.1"/>
    </source>
</evidence>
<protein>
    <recommendedName>
        <fullName evidence="4">Serine/threonine protein kinase</fullName>
    </recommendedName>
</protein>
<comment type="caution">
    <text evidence="2">The sequence shown here is derived from an EMBL/GenBank/DDBJ whole genome shotgun (WGS) entry which is preliminary data.</text>
</comment>
<dbReference type="OrthoDB" id="3699146at2"/>